<evidence type="ECO:0000259" key="4">
    <source>
        <dbReference type="PROSITE" id="PS50837"/>
    </source>
</evidence>
<dbReference type="SUPFAM" id="SSF52540">
    <property type="entry name" value="P-loop containing nucleoside triphosphate hydrolases"/>
    <property type="match status" value="1"/>
</dbReference>
<evidence type="ECO:0000256" key="1">
    <source>
        <dbReference type="ARBA" id="ARBA00022737"/>
    </source>
</evidence>
<feature type="domain" description="NACHT" evidence="4">
    <location>
        <begin position="228"/>
        <end position="345"/>
    </location>
</feature>
<feature type="transmembrane region" description="Helical" evidence="3">
    <location>
        <begin position="519"/>
        <end position="540"/>
    </location>
</feature>
<dbReference type="InterPro" id="IPR056884">
    <property type="entry name" value="NPHP3-like_N"/>
</dbReference>
<sequence>MPWHEHFVKVKVFFKSPKKSKGRPSSDSDAHEVQPSLSRITAPVPIPDSSNDRISTGAQLVMGTALDTPIRSTRQGAATKVASLYPTNAQNGGPIYNHPLPPLPPLQPSIPQTAPATANTTLQQGNFAGAHDFIIYNAQMNDGPLNEDPEFTEKARRTRNGVRTEKESQAEEEKQAEKALQLLAIKGIPGAMLDSKDRGYVPRCNEDTRTALRGRIVEWGRKDEEPKRLLWLSGPAGVGKSAVAQTVAEELKEGGLLGGVFFFSRPNNRSDPDAVVPTLVYQLALQFPEYQRIIARQLKRDPLILNRNRRSQFKELIINPFLSLTSQLHTIAQKPLVIVLDGLDECNDREAQCEFVEMISHHMRLEGPALRLRWMICSRPEPDIKVSFSSEDCKAMCLRKKLEVHDTEAQKDARRILNKGFAEIRQRYPDQLTQEWPDMDQVRFIAERASGHLGFASFIVRFVGDKVYDDPFGQLQVCLRFLKQSGSSKDLNPLHALDLLYTQILSDIPANIFSTTRHILGLLILYGSELLTAAALVNFLGHTQQSFYRALRRLHSVITVPSSAEAATKPIQVYHASFADYLKDPARAGKFVLDEGAVHFDVAMRGLSWLGYCRKGLSSQLQ</sequence>
<keyword evidence="3" id="KW-0472">Membrane</keyword>
<protein>
    <recommendedName>
        <fullName evidence="4">NACHT domain-containing protein</fullName>
    </recommendedName>
</protein>
<evidence type="ECO:0000313" key="6">
    <source>
        <dbReference type="Proteomes" id="UP000559027"/>
    </source>
</evidence>
<evidence type="ECO:0000256" key="2">
    <source>
        <dbReference type="SAM" id="MobiDB-lite"/>
    </source>
</evidence>
<keyword evidence="1" id="KW-0677">Repeat</keyword>
<proteinExistence type="predicted"/>
<reference evidence="5 6" key="1">
    <citation type="journal article" date="2020" name="ISME J.">
        <title>Uncovering the hidden diversity of litter-decomposition mechanisms in mushroom-forming fungi.</title>
        <authorList>
            <person name="Floudas D."/>
            <person name="Bentzer J."/>
            <person name="Ahren D."/>
            <person name="Johansson T."/>
            <person name="Persson P."/>
            <person name="Tunlid A."/>
        </authorList>
    </citation>
    <scope>NUCLEOTIDE SEQUENCE [LARGE SCALE GENOMIC DNA]</scope>
    <source>
        <strain evidence="5 6">CBS 146.42</strain>
    </source>
</reference>
<keyword evidence="3" id="KW-1133">Transmembrane helix</keyword>
<dbReference type="InterPro" id="IPR007111">
    <property type="entry name" value="NACHT_NTPase"/>
</dbReference>
<dbReference type="Proteomes" id="UP000559027">
    <property type="component" value="Unassembled WGS sequence"/>
</dbReference>
<dbReference type="Pfam" id="PF24883">
    <property type="entry name" value="NPHP3_N"/>
    <property type="match status" value="1"/>
</dbReference>
<keyword evidence="6" id="KW-1185">Reference proteome</keyword>
<organism evidence="5 6">
    <name type="scientific">Leucocoprinus leucothites</name>
    <dbReference type="NCBI Taxonomy" id="201217"/>
    <lineage>
        <taxon>Eukaryota</taxon>
        <taxon>Fungi</taxon>
        <taxon>Dikarya</taxon>
        <taxon>Basidiomycota</taxon>
        <taxon>Agaricomycotina</taxon>
        <taxon>Agaricomycetes</taxon>
        <taxon>Agaricomycetidae</taxon>
        <taxon>Agaricales</taxon>
        <taxon>Agaricineae</taxon>
        <taxon>Agaricaceae</taxon>
        <taxon>Leucocoprinus</taxon>
    </lineage>
</organism>
<dbReference type="Gene3D" id="3.40.50.300">
    <property type="entry name" value="P-loop containing nucleotide triphosphate hydrolases"/>
    <property type="match status" value="1"/>
</dbReference>
<dbReference type="PANTHER" id="PTHR10039">
    <property type="entry name" value="AMELOGENIN"/>
    <property type="match status" value="1"/>
</dbReference>
<dbReference type="InterPro" id="IPR027417">
    <property type="entry name" value="P-loop_NTPase"/>
</dbReference>
<dbReference type="OrthoDB" id="3038309at2759"/>
<dbReference type="PROSITE" id="PS50837">
    <property type="entry name" value="NACHT"/>
    <property type="match status" value="1"/>
</dbReference>
<dbReference type="AlphaFoldDB" id="A0A8H5D2F4"/>
<feature type="region of interest" description="Disordered" evidence="2">
    <location>
        <begin position="16"/>
        <end position="53"/>
    </location>
</feature>
<name>A0A8H5D2F4_9AGAR</name>
<keyword evidence="3" id="KW-0812">Transmembrane</keyword>
<accession>A0A8H5D2F4</accession>
<evidence type="ECO:0000256" key="3">
    <source>
        <dbReference type="SAM" id="Phobius"/>
    </source>
</evidence>
<gene>
    <name evidence="5" type="ORF">D9756_006306</name>
</gene>
<evidence type="ECO:0000313" key="5">
    <source>
        <dbReference type="EMBL" id="KAF5352341.1"/>
    </source>
</evidence>
<dbReference type="EMBL" id="JAACJO010000011">
    <property type="protein sequence ID" value="KAF5352341.1"/>
    <property type="molecule type" value="Genomic_DNA"/>
</dbReference>
<dbReference type="PANTHER" id="PTHR10039:SF15">
    <property type="entry name" value="NACHT DOMAIN-CONTAINING PROTEIN"/>
    <property type="match status" value="1"/>
</dbReference>
<comment type="caution">
    <text evidence="5">The sequence shown here is derived from an EMBL/GenBank/DDBJ whole genome shotgun (WGS) entry which is preliminary data.</text>
</comment>